<feature type="compositionally biased region" description="Polar residues" evidence="1">
    <location>
        <begin position="67"/>
        <end position="76"/>
    </location>
</feature>
<name>A0A1W6SKT2_9PROT</name>
<organism evidence="4 5">
    <name type="scientific">Nitrosospira lacus</name>
    <dbReference type="NCBI Taxonomy" id="1288494"/>
    <lineage>
        <taxon>Bacteria</taxon>
        <taxon>Pseudomonadati</taxon>
        <taxon>Pseudomonadota</taxon>
        <taxon>Betaproteobacteria</taxon>
        <taxon>Nitrosomonadales</taxon>
        <taxon>Nitrosomonadaceae</taxon>
        <taxon>Nitrosospira</taxon>
    </lineage>
</organism>
<dbReference type="eggNOG" id="COG3087">
    <property type="taxonomic scope" value="Bacteria"/>
</dbReference>
<evidence type="ECO:0000313" key="5">
    <source>
        <dbReference type="Proteomes" id="UP000012179"/>
    </source>
</evidence>
<accession>A0A1W6SKT2</accession>
<reference evidence="4 5" key="1">
    <citation type="journal article" date="2015" name="Int. J. Syst. Evol. Microbiol.">
        <title>Nitrosospira lacus sp. nov., a psychrotolerant, ammonia-oxidizing bacterium from sandy lake sediment.</title>
        <authorList>
            <person name="Urakawa H."/>
            <person name="Garcia J.C."/>
            <person name="Nielsen J.L."/>
            <person name="Le V.Q."/>
            <person name="Kozlowski J.A."/>
            <person name="Stein L.Y."/>
            <person name="Lim C.K."/>
            <person name="Pommerening-Roser A."/>
            <person name="Martens-Habbena W."/>
            <person name="Stahl D.A."/>
            <person name="Klotz M.G."/>
        </authorList>
    </citation>
    <scope>NUCLEOTIDE SEQUENCE [LARGE SCALE GENOMIC DNA]</scope>
    <source>
        <strain evidence="4 5">APG3</strain>
    </source>
</reference>
<dbReference type="GO" id="GO:0042834">
    <property type="term" value="F:peptidoglycan binding"/>
    <property type="evidence" value="ECO:0007669"/>
    <property type="project" value="InterPro"/>
</dbReference>
<dbReference type="KEGG" id="nlc:EBAPG3_000645"/>
<evidence type="ECO:0000313" key="4">
    <source>
        <dbReference type="EMBL" id="ARO86403.1"/>
    </source>
</evidence>
<protein>
    <submittedName>
        <fullName evidence="4">SPOR domain-containing protein</fullName>
    </submittedName>
</protein>
<dbReference type="PROSITE" id="PS51724">
    <property type="entry name" value="SPOR"/>
    <property type="match status" value="1"/>
</dbReference>
<proteinExistence type="predicted"/>
<sequence length="203" mass="21814">MSRDYKTRPNSPASGIMGNPLLLGLFIGYALGLLSAIGMWMIINNAPSPFISQDKLADSAAVKSTADQAGQTQKSVASGIEDKSAKASDGKPRFEFYKILPGAEESVTEQQFKQAAQQPSSGDKYFLQAGSFQNSDDADNLKAKLAMLGVEASVQSADLSEKGIWHRVRVGPFTSMNDINQVRASLQQNGIQSSLMKVHEGVQ</sequence>
<keyword evidence="2" id="KW-0812">Transmembrane</keyword>
<evidence type="ECO:0000256" key="2">
    <source>
        <dbReference type="SAM" id="Phobius"/>
    </source>
</evidence>
<dbReference type="InterPro" id="IPR036680">
    <property type="entry name" value="SPOR-like_sf"/>
</dbReference>
<keyword evidence="5" id="KW-1185">Reference proteome</keyword>
<feature type="region of interest" description="Disordered" evidence="1">
    <location>
        <begin position="67"/>
        <end position="87"/>
    </location>
</feature>
<dbReference type="Pfam" id="PF05036">
    <property type="entry name" value="SPOR"/>
    <property type="match status" value="1"/>
</dbReference>
<dbReference type="Proteomes" id="UP000012179">
    <property type="component" value="Chromosome"/>
</dbReference>
<evidence type="ECO:0000259" key="3">
    <source>
        <dbReference type="PROSITE" id="PS51724"/>
    </source>
</evidence>
<dbReference type="SUPFAM" id="SSF110997">
    <property type="entry name" value="Sporulation related repeat"/>
    <property type="match status" value="1"/>
</dbReference>
<dbReference type="AlphaFoldDB" id="A0A1W6SKT2"/>
<gene>
    <name evidence="4" type="ORF">EBAPG3_000645</name>
</gene>
<dbReference type="PANTHER" id="PTHR38687">
    <property type="entry name" value="CELL DIVISION PROTEIN DEDD-RELATED"/>
    <property type="match status" value="1"/>
</dbReference>
<dbReference type="Gene3D" id="3.30.70.1070">
    <property type="entry name" value="Sporulation related repeat"/>
    <property type="match status" value="1"/>
</dbReference>
<keyword evidence="2" id="KW-1133">Transmembrane helix</keyword>
<dbReference type="InterPro" id="IPR007730">
    <property type="entry name" value="SPOR-like_dom"/>
</dbReference>
<dbReference type="InterPro" id="IPR052521">
    <property type="entry name" value="Cell_div_SPOR-domain"/>
</dbReference>
<evidence type="ECO:0000256" key="1">
    <source>
        <dbReference type="SAM" id="MobiDB-lite"/>
    </source>
</evidence>
<dbReference type="EMBL" id="CP021106">
    <property type="protein sequence ID" value="ARO86403.1"/>
    <property type="molecule type" value="Genomic_DNA"/>
</dbReference>
<feature type="domain" description="SPOR" evidence="3">
    <location>
        <begin position="119"/>
        <end position="199"/>
    </location>
</feature>
<keyword evidence="2" id="KW-0472">Membrane</keyword>
<feature type="transmembrane region" description="Helical" evidence="2">
    <location>
        <begin position="21"/>
        <end position="43"/>
    </location>
</feature>